<reference evidence="1" key="1">
    <citation type="submission" date="2018-05" db="EMBL/GenBank/DDBJ databases">
        <authorList>
            <person name="Lanie J.A."/>
            <person name="Ng W.-L."/>
            <person name="Kazmierczak K.M."/>
            <person name="Andrzejewski T.M."/>
            <person name="Davidsen T.M."/>
            <person name="Wayne K.J."/>
            <person name="Tettelin H."/>
            <person name="Glass J.I."/>
            <person name="Rusch D."/>
            <person name="Podicherti R."/>
            <person name="Tsui H.-C.T."/>
            <person name="Winkler M.E."/>
        </authorList>
    </citation>
    <scope>NUCLEOTIDE SEQUENCE</scope>
</reference>
<organism evidence="1">
    <name type="scientific">marine metagenome</name>
    <dbReference type="NCBI Taxonomy" id="408172"/>
    <lineage>
        <taxon>unclassified sequences</taxon>
        <taxon>metagenomes</taxon>
        <taxon>ecological metagenomes</taxon>
    </lineage>
</organism>
<accession>A0A382UYG6</accession>
<dbReference type="AlphaFoldDB" id="A0A382UYG6"/>
<name>A0A382UYG6_9ZZZZ</name>
<proteinExistence type="predicted"/>
<evidence type="ECO:0000313" key="1">
    <source>
        <dbReference type="EMBL" id="SVD39293.1"/>
    </source>
</evidence>
<sequence length="36" mass="4167">MPLTRDYFWRKTMAKALGQVGTISISIYFDIDLIMA</sequence>
<gene>
    <name evidence="1" type="ORF">METZ01_LOCUS392147</name>
</gene>
<protein>
    <submittedName>
        <fullName evidence="1">Uncharacterized protein</fullName>
    </submittedName>
</protein>
<dbReference type="EMBL" id="UINC01147774">
    <property type="protein sequence ID" value="SVD39293.1"/>
    <property type="molecule type" value="Genomic_DNA"/>
</dbReference>